<sequence length="185" mass="19946">MSKMGISTLASYTGAQLFQAVGISEDVLDEYFTGLTCPTGGITLDDIAADVASRHSLAYLDRPDERAHRELEVGGEYQWRREGEYHLFNPRPCSSCSTPPGPGNSRFSRSTPGWSTTRASGWRHCVVCSSSARACGPGAAGGGRARQRDRQALRDGGDELRLDLRGGARDAGDRDEPAGCPLQQR</sequence>
<comment type="caution">
    <text evidence="3">The sequence shown here is derived from an EMBL/GenBank/DDBJ whole genome shotgun (WGS) entry which is preliminary data.</text>
</comment>
<dbReference type="Pfam" id="PF04898">
    <property type="entry name" value="Glu_syn_central"/>
    <property type="match status" value="1"/>
</dbReference>
<evidence type="ECO:0000256" key="1">
    <source>
        <dbReference type="SAM" id="MobiDB-lite"/>
    </source>
</evidence>
<evidence type="ECO:0000259" key="2">
    <source>
        <dbReference type="Pfam" id="PF04898"/>
    </source>
</evidence>
<dbReference type="EMBL" id="MVBM01000003">
    <property type="protein sequence ID" value="OOK76315.1"/>
    <property type="molecule type" value="Genomic_DNA"/>
</dbReference>
<dbReference type="Proteomes" id="UP000189229">
    <property type="component" value="Unassembled WGS sequence"/>
</dbReference>
<dbReference type="AlphaFoldDB" id="A0A1V3XAT0"/>
<evidence type="ECO:0000313" key="3">
    <source>
        <dbReference type="EMBL" id="OOK76315.1"/>
    </source>
</evidence>
<organism evidence="3 4">
    <name type="scientific">Mycobacterium kansasii</name>
    <dbReference type="NCBI Taxonomy" id="1768"/>
    <lineage>
        <taxon>Bacteria</taxon>
        <taxon>Bacillati</taxon>
        <taxon>Actinomycetota</taxon>
        <taxon>Actinomycetes</taxon>
        <taxon>Mycobacteriales</taxon>
        <taxon>Mycobacteriaceae</taxon>
        <taxon>Mycobacterium</taxon>
    </lineage>
</organism>
<feature type="compositionally biased region" description="Polar residues" evidence="1">
    <location>
        <begin position="106"/>
        <end position="118"/>
    </location>
</feature>
<gene>
    <name evidence="3" type="ORF">BZL30_3891</name>
</gene>
<feature type="region of interest" description="Disordered" evidence="1">
    <location>
        <begin position="136"/>
        <end position="185"/>
    </location>
</feature>
<protein>
    <submittedName>
        <fullName evidence="3">Glutamate synthase central domain protein</fullName>
    </submittedName>
</protein>
<name>A0A1V3XAT0_MYCKA</name>
<feature type="compositionally biased region" description="Basic and acidic residues" evidence="1">
    <location>
        <begin position="146"/>
        <end position="177"/>
    </location>
</feature>
<dbReference type="GO" id="GO:0015930">
    <property type="term" value="F:glutamate synthase activity"/>
    <property type="evidence" value="ECO:0007669"/>
    <property type="project" value="InterPro"/>
</dbReference>
<dbReference type="SUPFAM" id="SSF51395">
    <property type="entry name" value="FMN-linked oxidoreductases"/>
    <property type="match status" value="1"/>
</dbReference>
<dbReference type="InterPro" id="IPR013785">
    <property type="entry name" value="Aldolase_TIM"/>
</dbReference>
<accession>A0A1V3XAT0</accession>
<feature type="region of interest" description="Disordered" evidence="1">
    <location>
        <begin position="94"/>
        <end position="118"/>
    </location>
</feature>
<dbReference type="Gene3D" id="3.20.20.70">
    <property type="entry name" value="Aldolase class I"/>
    <property type="match status" value="2"/>
</dbReference>
<evidence type="ECO:0000313" key="4">
    <source>
        <dbReference type="Proteomes" id="UP000189229"/>
    </source>
</evidence>
<proteinExistence type="predicted"/>
<reference evidence="3 4" key="1">
    <citation type="submission" date="2017-02" db="EMBL/GenBank/DDBJ databases">
        <title>Complete genome sequences of Mycobacterium kansasii strains isolated from rhesus macaques.</title>
        <authorList>
            <person name="Panda A."/>
            <person name="Nagaraj S."/>
            <person name="Zhao X."/>
            <person name="Tettelin H."/>
            <person name="Detolla L.J."/>
        </authorList>
    </citation>
    <scope>NUCLEOTIDE SEQUENCE [LARGE SCALE GENOMIC DNA]</scope>
    <source>
        <strain evidence="3 4">11-3813</strain>
    </source>
</reference>
<feature type="domain" description="Glutamate synthase central-N" evidence="2">
    <location>
        <begin position="1"/>
        <end position="24"/>
    </location>
</feature>
<dbReference type="InterPro" id="IPR006982">
    <property type="entry name" value="Glu_synth_centr_N"/>
</dbReference>